<feature type="transmembrane region" description="Helical" evidence="1">
    <location>
        <begin position="98"/>
        <end position="120"/>
    </location>
</feature>
<organism evidence="4 5">
    <name type="scientific">Caldanaerobacter subterraneus</name>
    <dbReference type="NCBI Taxonomy" id="911092"/>
    <lineage>
        <taxon>Bacteria</taxon>
        <taxon>Bacillati</taxon>
        <taxon>Bacillota</taxon>
        <taxon>Clostridia</taxon>
        <taxon>Thermoanaerobacterales</taxon>
        <taxon>Thermoanaerobacteraceae</taxon>
        <taxon>Caldanaerobacter</taxon>
    </lineage>
</organism>
<feature type="transmembrane region" description="Helical" evidence="1">
    <location>
        <begin position="70"/>
        <end position="86"/>
    </location>
</feature>
<protein>
    <submittedName>
        <fullName evidence="4">DUF853 family protein</fullName>
    </submittedName>
</protein>
<dbReference type="RefSeq" id="WP_170269926.1">
    <property type="nucleotide sequence ID" value="NZ_JABEQB010000001.1"/>
</dbReference>
<reference evidence="4 5" key="1">
    <citation type="submission" date="2020-04" db="EMBL/GenBank/DDBJ databases">
        <title>Draft genome sequence of Caldanaerobacter sunterraneus. strain 1523vc isolated from Griffin hot spring, Kamchatka, Russia.</title>
        <authorList>
            <person name="Toshchakov S.V."/>
            <person name="Podosokorskaya O.A."/>
            <person name="Kublanov I.V."/>
            <person name="Korzhenkov A."/>
            <person name="Patrushev M.V."/>
        </authorList>
    </citation>
    <scope>NUCLEOTIDE SEQUENCE [LARGE SCALE GENOMIC DNA]</scope>
    <source>
        <strain evidence="4 5">1523vc</strain>
    </source>
</reference>
<feature type="transmembrane region" description="Helical" evidence="1">
    <location>
        <begin position="12"/>
        <end position="35"/>
    </location>
</feature>
<evidence type="ECO:0000313" key="4">
    <source>
        <dbReference type="EMBL" id="NNG65775.1"/>
    </source>
</evidence>
<dbReference type="PANTHER" id="PTHR30121:SF6">
    <property type="entry name" value="SLR6007 PROTEIN"/>
    <property type="match status" value="1"/>
</dbReference>
<dbReference type="Pfam" id="PF12696">
    <property type="entry name" value="TraG-D_C"/>
    <property type="match status" value="1"/>
</dbReference>
<dbReference type="Proteomes" id="UP000529861">
    <property type="component" value="Unassembled WGS sequence"/>
</dbReference>
<evidence type="ECO:0000259" key="3">
    <source>
        <dbReference type="Pfam" id="PF12696"/>
    </source>
</evidence>
<dbReference type="CDD" id="cd01127">
    <property type="entry name" value="TrwB_TraG_TraD_VirD4"/>
    <property type="match status" value="2"/>
</dbReference>
<dbReference type="InterPro" id="IPR032689">
    <property type="entry name" value="TraG-D_C"/>
</dbReference>
<keyword evidence="1" id="KW-1133">Transmembrane helix</keyword>
<feature type="domain" description="TraD/TraG TraM recognition site" evidence="3">
    <location>
        <begin position="418"/>
        <end position="534"/>
    </location>
</feature>
<name>A0A7Y2L5R6_9THEO</name>
<dbReference type="Pfam" id="PF01935">
    <property type="entry name" value="DUF87"/>
    <property type="match status" value="1"/>
</dbReference>
<evidence type="ECO:0000313" key="5">
    <source>
        <dbReference type="Proteomes" id="UP000529861"/>
    </source>
</evidence>
<dbReference type="InterPro" id="IPR027417">
    <property type="entry name" value="P-loop_NTPase"/>
</dbReference>
<evidence type="ECO:0000256" key="1">
    <source>
        <dbReference type="SAM" id="Phobius"/>
    </source>
</evidence>
<keyword evidence="1" id="KW-0812">Transmembrane</keyword>
<feature type="transmembrane region" description="Helical" evidence="1">
    <location>
        <begin position="47"/>
        <end position="64"/>
    </location>
</feature>
<comment type="caution">
    <text evidence="4">The sequence shown here is derived from an EMBL/GenBank/DDBJ whole genome shotgun (WGS) entry which is preliminary data.</text>
</comment>
<dbReference type="EMBL" id="JABEQB010000001">
    <property type="protein sequence ID" value="NNG65775.1"/>
    <property type="molecule type" value="Genomic_DNA"/>
</dbReference>
<dbReference type="InterPro" id="IPR002789">
    <property type="entry name" value="HerA_central"/>
</dbReference>
<proteinExistence type="predicted"/>
<accession>A0A7Y2L5R6</accession>
<feature type="domain" description="Helicase HerA central" evidence="2">
    <location>
        <begin position="163"/>
        <end position="372"/>
    </location>
</feature>
<keyword evidence="1" id="KW-0472">Membrane</keyword>
<dbReference type="InterPro" id="IPR051162">
    <property type="entry name" value="T4SS_component"/>
</dbReference>
<dbReference type="Gene3D" id="3.40.50.300">
    <property type="entry name" value="P-loop containing nucleotide triphosphate hydrolases"/>
    <property type="match status" value="2"/>
</dbReference>
<sequence>MNSRELTQTDKIVILVIGLVGVLMFLPGIVFGLIIYAAADRLKAKKWMVYAAAAAAVILVIFTVKDFNMLIVNYFKLILVAYKLLFNNKIPHSLDWKVLIKVGISIGFILSLMIELYSAAQPEWVKKRKEIGKDKERNFNEKLVKKLEKLSQQDDRTLIGIDEDGNTVKITDEELNGHCLVLGATGAGKTTTLMNFIESAVIRGIPVIIVDGKGEIGFAEKVKNMAEKYSRKFYLFSMTHEKSMHYNPLRVGNFTELKDKLISLSEWTEPHYKFLSERYLQSAIKILQKTSEKVDLVNISKRLNYNVLLEEAKKLVREEKMDKGEYEVFYDMIDSAKKDIIGLVNRLAVFSESEIGELLSDTEDEGTIDLINCIEENVVAFFSLDALRFSEYSRLLGRLIVIDLKTTAARMFGSNKKVFTIFDEFGVFAGPQVTDFINKSRAAGFHVILSTQELADLRIEGKTELMEQILGNTNVKIIHRQDVPVSAELLSSLIGTKDDITITMQVNEISPTGMGTVKEEKSFIVHPDEIKRLKRGEAFVVKKFPEFFVKKVLVRKI</sequence>
<dbReference type="PANTHER" id="PTHR30121">
    <property type="entry name" value="UNCHARACTERIZED PROTEIN YJGR-RELATED"/>
    <property type="match status" value="1"/>
</dbReference>
<gene>
    <name evidence="4" type="ORF">HKI81_00675</name>
</gene>
<dbReference type="SUPFAM" id="SSF52540">
    <property type="entry name" value="P-loop containing nucleoside triphosphate hydrolases"/>
    <property type="match status" value="1"/>
</dbReference>
<evidence type="ECO:0000259" key="2">
    <source>
        <dbReference type="Pfam" id="PF01935"/>
    </source>
</evidence>
<dbReference type="AlphaFoldDB" id="A0A7Y2L5R6"/>